<comment type="caution">
    <text evidence="1">The sequence shown here is derived from an EMBL/GenBank/DDBJ whole genome shotgun (WGS) entry which is preliminary data.</text>
</comment>
<evidence type="ECO:0000313" key="1">
    <source>
        <dbReference type="EMBL" id="KAI3819274.1"/>
    </source>
</evidence>
<name>A0ACB9JGG3_9ASTR</name>
<accession>A0ACB9JGG3</accession>
<dbReference type="Proteomes" id="UP001056120">
    <property type="component" value="Linkage Group LG04"/>
</dbReference>
<gene>
    <name evidence="1" type="ORF">L1987_13100</name>
</gene>
<organism evidence="1 2">
    <name type="scientific">Smallanthus sonchifolius</name>
    <dbReference type="NCBI Taxonomy" id="185202"/>
    <lineage>
        <taxon>Eukaryota</taxon>
        <taxon>Viridiplantae</taxon>
        <taxon>Streptophyta</taxon>
        <taxon>Embryophyta</taxon>
        <taxon>Tracheophyta</taxon>
        <taxon>Spermatophyta</taxon>
        <taxon>Magnoliopsida</taxon>
        <taxon>eudicotyledons</taxon>
        <taxon>Gunneridae</taxon>
        <taxon>Pentapetalae</taxon>
        <taxon>asterids</taxon>
        <taxon>campanulids</taxon>
        <taxon>Asterales</taxon>
        <taxon>Asteraceae</taxon>
        <taxon>Asteroideae</taxon>
        <taxon>Heliantheae alliance</taxon>
        <taxon>Millerieae</taxon>
        <taxon>Smallanthus</taxon>
    </lineage>
</organism>
<sequence length="103" mass="12211">MFLHNTVSRRWLQLVLVRGFFNSMCIKTEMESDIKNRFVLPPNLILKNFDELNLGKLDKTYDSGLASYYAGQADRSLSWMDVKWLKTKTRYLFLATFDLFNLF</sequence>
<keyword evidence="2" id="KW-1185">Reference proteome</keyword>
<evidence type="ECO:0000313" key="2">
    <source>
        <dbReference type="Proteomes" id="UP001056120"/>
    </source>
</evidence>
<proteinExistence type="predicted"/>
<reference evidence="1 2" key="2">
    <citation type="journal article" date="2022" name="Mol. Ecol. Resour.">
        <title>The genomes of chicory, endive, great burdock and yacon provide insights into Asteraceae paleo-polyploidization history and plant inulin production.</title>
        <authorList>
            <person name="Fan W."/>
            <person name="Wang S."/>
            <person name="Wang H."/>
            <person name="Wang A."/>
            <person name="Jiang F."/>
            <person name="Liu H."/>
            <person name="Zhao H."/>
            <person name="Xu D."/>
            <person name="Zhang Y."/>
        </authorList>
    </citation>
    <scope>NUCLEOTIDE SEQUENCE [LARGE SCALE GENOMIC DNA]</scope>
    <source>
        <strain evidence="2">cv. Yunnan</strain>
        <tissue evidence="1">Leaves</tissue>
    </source>
</reference>
<dbReference type="EMBL" id="CM042021">
    <property type="protein sequence ID" value="KAI3819274.1"/>
    <property type="molecule type" value="Genomic_DNA"/>
</dbReference>
<protein>
    <submittedName>
        <fullName evidence="1">Uncharacterized protein</fullName>
    </submittedName>
</protein>
<reference evidence="2" key="1">
    <citation type="journal article" date="2022" name="Mol. Ecol. Resour.">
        <title>The genomes of chicory, endive, great burdock and yacon provide insights into Asteraceae palaeo-polyploidization history and plant inulin production.</title>
        <authorList>
            <person name="Fan W."/>
            <person name="Wang S."/>
            <person name="Wang H."/>
            <person name="Wang A."/>
            <person name="Jiang F."/>
            <person name="Liu H."/>
            <person name="Zhao H."/>
            <person name="Xu D."/>
            <person name="Zhang Y."/>
        </authorList>
    </citation>
    <scope>NUCLEOTIDE SEQUENCE [LARGE SCALE GENOMIC DNA]</scope>
    <source>
        <strain evidence="2">cv. Yunnan</strain>
    </source>
</reference>